<evidence type="ECO:0000313" key="2">
    <source>
        <dbReference type="Proteomes" id="UP000294299"/>
    </source>
</evidence>
<dbReference type="GeneID" id="55648726"/>
<organism evidence="1 2">
    <name type="scientific">Candidatus Nitrosocosmicus franklandianus</name>
    <dbReference type="NCBI Taxonomy" id="1798806"/>
    <lineage>
        <taxon>Archaea</taxon>
        <taxon>Nitrososphaerota</taxon>
        <taxon>Nitrososphaeria</taxon>
        <taxon>Nitrososphaerales</taxon>
        <taxon>Nitrososphaeraceae</taxon>
        <taxon>Candidatus Nitrosocosmicus</taxon>
    </lineage>
</organism>
<dbReference type="Proteomes" id="UP000294299">
    <property type="component" value="Chromosome NFRAN"/>
</dbReference>
<dbReference type="OrthoDB" id="11604at2157"/>
<dbReference type="RefSeq" id="WP_172602077.1">
    <property type="nucleotide sequence ID" value="NZ_LR216287.1"/>
</dbReference>
<name>A0A484IAN4_9ARCH</name>
<dbReference type="AlphaFoldDB" id="A0A484IAN4"/>
<proteinExistence type="predicted"/>
<sequence>MPQHGEIDKRTNQIYCGYWMNLDEWEEIHKYSPDAEEFVETKEVSD</sequence>
<protein>
    <submittedName>
        <fullName evidence="1">Uncharacterized protein</fullName>
    </submittedName>
</protein>
<dbReference type="KEGG" id="nfn:NFRAN_0753"/>
<evidence type="ECO:0000313" key="1">
    <source>
        <dbReference type="EMBL" id="VFJ13075.1"/>
    </source>
</evidence>
<gene>
    <name evidence="1" type="ORF">NFRAN_0753</name>
</gene>
<reference evidence="1 2" key="1">
    <citation type="submission" date="2019-02" db="EMBL/GenBank/DDBJ databases">
        <authorList>
            <person name="Lehtovirta-Morley E L."/>
        </authorList>
    </citation>
    <scope>NUCLEOTIDE SEQUENCE [LARGE SCALE GENOMIC DNA]</scope>
    <source>
        <strain evidence="1">NFRAN1</strain>
    </source>
</reference>
<accession>A0A484IAN4</accession>
<dbReference type="EMBL" id="LR216287">
    <property type="protein sequence ID" value="VFJ13075.1"/>
    <property type="molecule type" value="Genomic_DNA"/>
</dbReference>
<keyword evidence="2" id="KW-1185">Reference proteome</keyword>